<dbReference type="InterPro" id="IPR035996">
    <property type="entry name" value="4pyrrol_Methylase_sf"/>
</dbReference>
<dbReference type="InterPro" id="IPR006366">
    <property type="entry name" value="CobA/CysG_C"/>
</dbReference>
<dbReference type="InterPro" id="IPR003043">
    <property type="entry name" value="Uropor_MeTrfase_CS"/>
</dbReference>
<keyword evidence="5 9" id="KW-0808">Transferase</keyword>
<dbReference type="PROSITE" id="PS00840">
    <property type="entry name" value="SUMT_2"/>
    <property type="match status" value="1"/>
</dbReference>
<feature type="domain" description="Tetrapyrrole biosynthesis uroporphyrinogen III synthase" evidence="11">
    <location>
        <begin position="267"/>
        <end position="497"/>
    </location>
</feature>
<dbReference type="InterPro" id="IPR000878">
    <property type="entry name" value="4pyrrol_Mease"/>
</dbReference>
<evidence type="ECO:0000259" key="10">
    <source>
        <dbReference type="Pfam" id="PF00590"/>
    </source>
</evidence>
<evidence type="ECO:0000313" key="13">
    <source>
        <dbReference type="Proteomes" id="UP001057291"/>
    </source>
</evidence>
<dbReference type="EC" id="2.1.1.107" evidence="2"/>
<dbReference type="GO" id="GO:0032259">
    <property type="term" value="P:methylation"/>
    <property type="evidence" value="ECO:0007669"/>
    <property type="project" value="UniProtKB-KW"/>
</dbReference>
<dbReference type="Gene3D" id="3.40.50.10090">
    <property type="match status" value="2"/>
</dbReference>
<accession>A0AAV4LA04</accession>
<dbReference type="SUPFAM" id="SSF53790">
    <property type="entry name" value="Tetrapyrrole methylase"/>
    <property type="match status" value="1"/>
</dbReference>
<evidence type="ECO:0000256" key="7">
    <source>
        <dbReference type="ARBA" id="ARBA00023244"/>
    </source>
</evidence>
<dbReference type="NCBIfam" id="NF004790">
    <property type="entry name" value="PRK06136.1"/>
    <property type="match status" value="1"/>
</dbReference>
<dbReference type="Pfam" id="PF02602">
    <property type="entry name" value="HEM4"/>
    <property type="match status" value="1"/>
</dbReference>
<proteinExistence type="inferred from homology"/>
<dbReference type="FunFam" id="3.30.950.10:FF:000001">
    <property type="entry name" value="Siroheme synthase"/>
    <property type="match status" value="1"/>
</dbReference>
<evidence type="ECO:0000256" key="8">
    <source>
        <dbReference type="ARBA" id="ARBA00079776"/>
    </source>
</evidence>
<evidence type="ECO:0000256" key="4">
    <source>
        <dbReference type="ARBA" id="ARBA00022603"/>
    </source>
</evidence>
<dbReference type="GO" id="GO:0019354">
    <property type="term" value="P:siroheme biosynthetic process"/>
    <property type="evidence" value="ECO:0007669"/>
    <property type="project" value="InterPro"/>
</dbReference>
<keyword evidence="6" id="KW-0949">S-adenosyl-L-methionine</keyword>
<dbReference type="EMBL" id="BOQE01000001">
    <property type="protein sequence ID" value="GIM44635.1"/>
    <property type="molecule type" value="Genomic_DNA"/>
</dbReference>
<dbReference type="Gene3D" id="3.40.1010.10">
    <property type="entry name" value="Cobalt-precorrin-4 Transmethylase, Domain 1"/>
    <property type="match status" value="1"/>
</dbReference>
<gene>
    <name evidence="12" type="ORF">DNHGIG_01840</name>
</gene>
<dbReference type="Gene3D" id="3.30.950.10">
    <property type="entry name" value="Methyltransferase, Cobalt-precorrin-4 Transmethylase, Domain 2"/>
    <property type="match status" value="1"/>
</dbReference>
<evidence type="ECO:0000259" key="11">
    <source>
        <dbReference type="Pfam" id="PF02602"/>
    </source>
</evidence>
<dbReference type="SUPFAM" id="SSF69618">
    <property type="entry name" value="HemD-like"/>
    <property type="match status" value="1"/>
</dbReference>
<evidence type="ECO:0000256" key="9">
    <source>
        <dbReference type="RuleBase" id="RU003960"/>
    </source>
</evidence>
<evidence type="ECO:0000256" key="1">
    <source>
        <dbReference type="ARBA" id="ARBA00005879"/>
    </source>
</evidence>
<dbReference type="FunFam" id="3.40.50.10090:FF:000001">
    <property type="entry name" value="Bifunctional uroporphyrinogen-III C-methyltransferase/uroporphyrinogen-III synthase"/>
    <property type="match status" value="1"/>
</dbReference>
<dbReference type="PANTHER" id="PTHR45790:SF3">
    <property type="entry name" value="S-ADENOSYL-L-METHIONINE-DEPENDENT UROPORPHYRINOGEN III METHYLTRANSFERASE, CHLOROPLASTIC"/>
    <property type="match status" value="1"/>
</dbReference>
<evidence type="ECO:0000256" key="3">
    <source>
        <dbReference type="ARBA" id="ARBA00018323"/>
    </source>
</evidence>
<comment type="caution">
    <text evidence="12">The sequence shown here is derived from an EMBL/GenBank/DDBJ whole genome shotgun (WGS) entry which is preliminary data.</text>
</comment>
<sequence>MGIGKVYLVGAGPGDPKLITIKGLDCIKKADVLVYDRLSSPRLLRHARPDCELIYVGKQPDRHTRSQEEINWLLVHKALEGKIVTRLKGGDPCVFGRVGEEAELLAEHGIEFEIVPGITSAIAVPAYAGIPVTSRGVSPSFAVVAGHEDPTKGESAIDWQTLAKATDTTIFLMGVANLESIVNRLMQYGKPPSTPVALIRWGTRVEQRTLVGTLENIVQRVRETNFRAPATIVVGHVVSLRDKLMWYEKKPLFGKRVLVTRARDQASELSEQIDELGGDPYEFPVIQTVPPRNLQPLDDAIRRVHEFDWILFTSVNSVKYFFERMRHLKKDIRAIRARIAAVGPKTAEKLEEKGLFPETIPADFRQEGLLDVLGGQIESGQKILFPRSSIARKTLVNALRERGCDVTEVDAYETQLVTDHAQEVADLLARGKIHMITFTSSSTVTNFLTALQGYDLEQLLADVIIAAIGPVTANTAKEQGLRIDIVAKEATIDGLVAALTNTAAQMPEKKGGLAHVTDRI</sequence>
<keyword evidence="4 9" id="KW-0489">Methyltransferase</keyword>
<dbReference type="InterPro" id="IPR036108">
    <property type="entry name" value="4pyrrol_syn_uPrphyn_synt_sf"/>
</dbReference>
<dbReference type="InterPro" id="IPR050161">
    <property type="entry name" value="Siro_Cobalamin_biosynth"/>
</dbReference>
<organism evidence="12 13">
    <name type="scientific">Collibacillus ludicampi</name>
    <dbReference type="NCBI Taxonomy" id="2771369"/>
    <lineage>
        <taxon>Bacteria</taxon>
        <taxon>Bacillati</taxon>
        <taxon>Bacillota</taxon>
        <taxon>Bacilli</taxon>
        <taxon>Bacillales</taxon>
        <taxon>Alicyclobacillaceae</taxon>
        <taxon>Collibacillus</taxon>
    </lineage>
</organism>
<feature type="domain" description="Tetrapyrrole methylase" evidence="10">
    <location>
        <begin position="5"/>
        <end position="217"/>
    </location>
</feature>
<dbReference type="PROSITE" id="PS00839">
    <property type="entry name" value="SUMT_1"/>
    <property type="match status" value="1"/>
</dbReference>
<evidence type="ECO:0000256" key="2">
    <source>
        <dbReference type="ARBA" id="ARBA00012162"/>
    </source>
</evidence>
<dbReference type="InterPro" id="IPR014776">
    <property type="entry name" value="4pyrrole_Mease_sub2"/>
</dbReference>
<dbReference type="FunFam" id="3.40.1010.10:FF:000001">
    <property type="entry name" value="Siroheme synthase"/>
    <property type="match status" value="1"/>
</dbReference>
<dbReference type="InterPro" id="IPR003754">
    <property type="entry name" value="4pyrrol_synth_uPrphyn_synth"/>
</dbReference>
<comment type="similarity">
    <text evidence="1 9">Belongs to the precorrin methyltransferase family.</text>
</comment>
<dbReference type="CDD" id="cd11642">
    <property type="entry name" value="SUMT"/>
    <property type="match status" value="1"/>
</dbReference>
<dbReference type="RefSeq" id="WP_282197905.1">
    <property type="nucleotide sequence ID" value="NZ_BOQE01000001.1"/>
</dbReference>
<dbReference type="GO" id="GO:0004851">
    <property type="term" value="F:uroporphyrin-III C-methyltransferase activity"/>
    <property type="evidence" value="ECO:0007669"/>
    <property type="project" value="UniProtKB-EC"/>
</dbReference>
<dbReference type="PANTHER" id="PTHR45790">
    <property type="entry name" value="SIROHEME SYNTHASE-RELATED"/>
    <property type="match status" value="1"/>
</dbReference>
<dbReference type="GO" id="GO:0004852">
    <property type="term" value="F:uroporphyrinogen-III synthase activity"/>
    <property type="evidence" value="ECO:0007669"/>
    <property type="project" value="InterPro"/>
</dbReference>
<protein>
    <recommendedName>
        <fullName evidence="3">Uroporphyrinogen-III C-methyltransferase</fullName>
        <ecNumber evidence="2">2.1.1.107</ecNumber>
    </recommendedName>
    <alternativeName>
        <fullName evidence="8">Uroporphyrinogen III methylase</fullName>
    </alternativeName>
</protein>
<evidence type="ECO:0000256" key="6">
    <source>
        <dbReference type="ARBA" id="ARBA00022691"/>
    </source>
</evidence>
<dbReference type="AlphaFoldDB" id="A0AAV4LA04"/>
<dbReference type="InterPro" id="IPR014777">
    <property type="entry name" value="4pyrrole_Mease_sub1"/>
</dbReference>
<evidence type="ECO:0000256" key="5">
    <source>
        <dbReference type="ARBA" id="ARBA00022679"/>
    </source>
</evidence>
<reference evidence="12" key="1">
    <citation type="journal article" date="2023" name="Int. J. Syst. Evol. Microbiol.">
        <title>Collibacillus ludicampi gen. nov., sp. nov., a new soil bacterium of the family Alicyclobacillaceae.</title>
        <authorList>
            <person name="Jojima T."/>
            <person name="Ioku Y."/>
            <person name="Fukuta Y."/>
            <person name="Shirasaka N."/>
            <person name="Matsumura Y."/>
            <person name="Mori M."/>
        </authorList>
    </citation>
    <scope>NUCLEOTIDE SEQUENCE</scope>
    <source>
        <strain evidence="12">TP075</strain>
    </source>
</reference>
<dbReference type="Pfam" id="PF00590">
    <property type="entry name" value="TP_methylase"/>
    <property type="match status" value="1"/>
</dbReference>
<name>A0AAV4LA04_9BACL</name>
<dbReference type="CDD" id="cd06578">
    <property type="entry name" value="HemD"/>
    <property type="match status" value="1"/>
</dbReference>
<dbReference type="NCBIfam" id="TIGR01469">
    <property type="entry name" value="cobA_cysG_Cterm"/>
    <property type="match status" value="1"/>
</dbReference>
<dbReference type="Proteomes" id="UP001057291">
    <property type="component" value="Unassembled WGS sequence"/>
</dbReference>
<evidence type="ECO:0000313" key="12">
    <source>
        <dbReference type="EMBL" id="GIM44635.1"/>
    </source>
</evidence>
<keyword evidence="7" id="KW-0627">Porphyrin biosynthesis</keyword>
<keyword evidence="13" id="KW-1185">Reference proteome</keyword>